<evidence type="ECO:0000313" key="1">
    <source>
        <dbReference type="EMBL" id="QHT81934.1"/>
    </source>
</evidence>
<dbReference type="AlphaFoldDB" id="A0A6C0HNF9"/>
<sequence length="71" mass="8543">MLKPLSFPECKSLLRYYHVRPPSTIKKTRDMALFLFLTKLCEYDKTKISGLLHSNKHYKNYRKTYKKGLIF</sequence>
<protein>
    <submittedName>
        <fullName evidence="1">Uncharacterized protein</fullName>
    </submittedName>
</protein>
<proteinExistence type="predicted"/>
<organism evidence="1">
    <name type="scientific">viral metagenome</name>
    <dbReference type="NCBI Taxonomy" id="1070528"/>
    <lineage>
        <taxon>unclassified sequences</taxon>
        <taxon>metagenomes</taxon>
        <taxon>organismal metagenomes</taxon>
    </lineage>
</organism>
<dbReference type="EMBL" id="MN739993">
    <property type="protein sequence ID" value="QHT81934.1"/>
    <property type="molecule type" value="Genomic_DNA"/>
</dbReference>
<accession>A0A6C0HNF9</accession>
<reference evidence="1" key="1">
    <citation type="journal article" date="2020" name="Nature">
        <title>Giant virus diversity and host interactions through global metagenomics.</title>
        <authorList>
            <person name="Schulz F."/>
            <person name="Roux S."/>
            <person name="Paez-Espino D."/>
            <person name="Jungbluth S."/>
            <person name="Walsh D.A."/>
            <person name="Denef V.J."/>
            <person name="McMahon K.D."/>
            <person name="Konstantinidis K.T."/>
            <person name="Eloe-Fadrosh E.A."/>
            <person name="Kyrpides N.C."/>
            <person name="Woyke T."/>
        </authorList>
    </citation>
    <scope>NUCLEOTIDE SEQUENCE</scope>
    <source>
        <strain evidence="1">GVMAG-M-3300023184-160</strain>
    </source>
</reference>
<name>A0A6C0HNF9_9ZZZZ</name>